<dbReference type="AlphaFoldDB" id="A0A1T5MMJ1"/>
<keyword evidence="4" id="KW-1185">Reference proteome</keyword>
<reference evidence="3 4" key="1">
    <citation type="submission" date="2017-02" db="EMBL/GenBank/DDBJ databases">
        <authorList>
            <person name="Peterson S.W."/>
        </authorList>
    </citation>
    <scope>NUCLEOTIDE SEQUENCE [LARGE SCALE GENOMIC DNA]</scope>
    <source>
        <strain evidence="3 4">M1</strain>
    </source>
</reference>
<sequence>MRKFSLKTVLFTLIISMFAASSICAYAVDIEENSFSKKEIKEDVEFLFNKLEKIHFNLYFDSNKEEIKEKLESMMNNMDNSVSDLEFYKRIVPIISMLNDGHTRISLPDSYIEKLQLSANLIPIQINVSEEKLFIDNILTEENFDKYKGCEVLSINSKAGKEIYSEVKNYVFGKQEAYRNTCISKNFKALYYLNNDLNDNYTLELMDFNNNKVKLNLKGISNSECISFLENKKNDTQSKMYEYKVIDENIALIEINSFNTDFDSFKGFLDSTFEDINNKNIKELVVDLRKNGGGDATLGDLFIEYIYDGKYKRIGKYAFKITEEIVDHYEKNHWMNEEQIKELRKNIGQNYEAYKIQASRSFTEKPVFDGDTYFLIGNNTFSAATMLSSIVKDYNIGYLIGEETGGLATGHTNSYSFNLPNTKLLTGVSFQYLARPNGLDTKRGVLPDYYEKDIEKDALDIAVEIIKSKSY</sequence>
<dbReference type="GO" id="GO:0008236">
    <property type="term" value="F:serine-type peptidase activity"/>
    <property type="evidence" value="ECO:0007669"/>
    <property type="project" value="InterPro"/>
</dbReference>
<dbReference type="STRING" id="36842.SAMN02194393_05036"/>
<keyword evidence="1" id="KW-0732">Signal</keyword>
<evidence type="ECO:0000313" key="3">
    <source>
        <dbReference type="EMBL" id="SKC89431.1"/>
    </source>
</evidence>
<dbReference type="Pfam" id="PF03572">
    <property type="entry name" value="Peptidase_S41"/>
    <property type="match status" value="1"/>
</dbReference>
<dbReference type="GO" id="GO:0007165">
    <property type="term" value="P:signal transduction"/>
    <property type="evidence" value="ECO:0007669"/>
    <property type="project" value="TreeGrafter"/>
</dbReference>
<dbReference type="InterPro" id="IPR005151">
    <property type="entry name" value="Tail-specific_protease"/>
</dbReference>
<accession>A0A1T5MMJ1</accession>
<name>A0A1T5MMJ1_9FIRM</name>
<feature type="signal peptide" evidence="1">
    <location>
        <begin position="1"/>
        <end position="27"/>
    </location>
</feature>
<dbReference type="GO" id="GO:0004175">
    <property type="term" value="F:endopeptidase activity"/>
    <property type="evidence" value="ECO:0007669"/>
    <property type="project" value="TreeGrafter"/>
</dbReference>
<gene>
    <name evidence="3" type="ORF">SAMN02194393_05036</name>
</gene>
<dbReference type="PANTHER" id="PTHR32060">
    <property type="entry name" value="TAIL-SPECIFIC PROTEASE"/>
    <property type="match status" value="1"/>
</dbReference>
<feature type="chain" id="PRO_5010564096" evidence="1">
    <location>
        <begin position="28"/>
        <end position="471"/>
    </location>
</feature>
<feature type="domain" description="Tail specific protease" evidence="2">
    <location>
        <begin position="249"/>
        <end position="449"/>
    </location>
</feature>
<evidence type="ECO:0000256" key="1">
    <source>
        <dbReference type="SAM" id="SignalP"/>
    </source>
</evidence>
<dbReference type="EMBL" id="FUZT01000019">
    <property type="protein sequence ID" value="SKC89431.1"/>
    <property type="molecule type" value="Genomic_DNA"/>
</dbReference>
<dbReference type="GO" id="GO:0030288">
    <property type="term" value="C:outer membrane-bounded periplasmic space"/>
    <property type="evidence" value="ECO:0007669"/>
    <property type="project" value="TreeGrafter"/>
</dbReference>
<protein>
    <submittedName>
        <fullName evidence="3">Periplasmic protease</fullName>
    </submittedName>
</protein>
<dbReference type="Gene3D" id="3.90.226.10">
    <property type="entry name" value="2-enoyl-CoA Hydratase, Chain A, domain 1"/>
    <property type="match status" value="1"/>
</dbReference>
<evidence type="ECO:0000259" key="2">
    <source>
        <dbReference type="Pfam" id="PF03572"/>
    </source>
</evidence>
<evidence type="ECO:0000313" key="4">
    <source>
        <dbReference type="Proteomes" id="UP000190285"/>
    </source>
</evidence>
<dbReference type="SUPFAM" id="SSF52096">
    <property type="entry name" value="ClpP/crotonase"/>
    <property type="match status" value="1"/>
</dbReference>
<dbReference type="Proteomes" id="UP000190285">
    <property type="component" value="Unassembled WGS sequence"/>
</dbReference>
<organism evidence="3 4">
    <name type="scientific">Maledivibacter halophilus</name>
    <dbReference type="NCBI Taxonomy" id="36842"/>
    <lineage>
        <taxon>Bacteria</taxon>
        <taxon>Bacillati</taxon>
        <taxon>Bacillota</taxon>
        <taxon>Clostridia</taxon>
        <taxon>Peptostreptococcales</taxon>
        <taxon>Caminicellaceae</taxon>
        <taxon>Maledivibacter</taxon>
    </lineage>
</organism>
<proteinExistence type="predicted"/>
<keyword evidence="3" id="KW-0378">Hydrolase</keyword>
<dbReference type="RefSeq" id="WP_170917594.1">
    <property type="nucleotide sequence ID" value="NZ_FUZT01000019.1"/>
</dbReference>
<keyword evidence="3" id="KW-0645">Protease</keyword>
<dbReference type="PANTHER" id="PTHR32060:SF30">
    <property type="entry name" value="CARBOXY-TERMINAL PROCESSING PROTEASE CTPA"/>
    <property type="match status" value="1"/>
</dbReference>
<dbReference type="GO" id="GO:0006508">
    <property type="term" value="P:proteolysis"/>
    <property type="evidence" value="ECO:0007669"/>
    <property type="project" value="UniProtKB-KW"/>
</dbReference>
<dbReference type="InterPro" id="IPR029045">
    <property type="entry name" value="ClpP/crotonase-like_dom_sf"/>
</dbReference>